<evidence type="ECO:0000313" key="8">
    <source>
        <dbReference type="Proteomes" id="UP000274429"/>
    </source>
</evidence>
<dbReference type="InterPro" id="IPR039745">
    <property type="entry name" value="Vps54"/>
</dbReference>
<dbReference type="AlphaFoldDB" id="A0A0R3XAF9"/>
<dbReference type="PANTHER" id="PTHR12965:SF0">
    <property type="entry name" value="VACUOLAR PROTEIN SORTING-ASSOCIATED PROTEIN 54"/>
    <property type="match status" value="1"/>
</dbReference>
<keyword evidence="5" id="KW-0333">Golgi apparatus</keyword>
<proteinExistence type="inferred from homology"/>
<dbReference type="PANTHER" id="PTHR12965">
    <property type="entry name" value="VACUOLAR PROTEIN SORTING 54"/>
    <property type="match status" value="1"/>
</dbReference>
<reference evidence="7 8" key="2">
    <citation type="submission" date="2018-11" db="EMBL/GenBank/DDBJ databases">
        <authorList>
            <consortium name="Pathogen Informatics"/>
        </authorList>
    </citation>
    <scope>NUCLEOTIDE SEQUENCE [LARGE SCALE GENOMIC DNA]</scope>
</reference>
<dbReference type="EMBL" id="UYWX01021795">
    <property type="protein sequence ID" value="VDM35499.1"/>
    <property type="molecule type" value="Genomic_DNA"/>
</dbReference>
<evidence type="ECO:0000256" key="1">
    <source>
        <dbReference type="ARBA" id="ARBA00004601"/>
    </source>
</evidence>
<dbReference type="Proteomes" id="UP000274429">
    <property type="component" value="Unassembled WGS sequence"/>
</dbReference>
<dbReference type="OrthoDB" id="10259024at2759"/>
<dbReference type="GO" id="GO:0019905">
    <property type="term" value="F:syntaxin binding"/>
    <property type="evidence" value="ECO:0007669"/>
    <property type="project" value="TreeGrafter"/>
</dbReference>
<dbReference type="STRING" id="6205.A0A0R3XAF9"/>
<dbReference type="GO" id="GO:0015031">
    <property type="term" value="P:protein transport"/>
    <property type="evidence" value="ECO:0007669"/>
    <property type="project" value="UniProtKB-KW"/>
</dbReference>
<dbReference type="GO" id="GO:0006896">
    <property type="term" value="P:Golgi to vacuole transport"/>
    <property type="evidence" value="ECO:0007669"/>
    <property type="project" value="TreeGrafter"/>
</dbReference>
<evidence type="ECO:0000256" key="3">
    <source>
        <dbReference type="ARBA" id="ARBA00022448"/>
    </source>
</evidence>
<dbReference type="WBParaSite" id="TTAC_0001053601-mRNA-1">
    <property type="protein sequence ID" value="TTAC_0001053601-mRNA-1"/>
    <property type="gene ID" value="TTAC_0001053601"/>
</dbReference>
<evidence type="ECO:0000313" key="9">
    <source>
        <dbReference type="WBParaSite" id="TTAC_0001053601-mRNA-1"/>
    </source>
</evidence>
<accession>A0A0R3XAF9</accession>
<evidence type="ECO:0000256" key="6">
    <source>
        <dbReference type="ARBA" id="ARBA00023054"/>
    </source>
</evidence>
<keyword evidence="3" id="KW-0813">Transport</keyword>
<keyword evidence="8" id="KW-1185">Reference proteome</keyword>
<comment type="subcellular location">
    <subcellularLocation>
        <location evidence="1">Golgi apparatus</location>
        <location evidence="1">trans-Golgi network</location>
    </subcellularLocation>
</comment>
<dbReference type="GO" id="GO:0000938">
    <property type="term" value="C:GARP complex"/>
    <property type="evidence" value="ECO:0007669"/>
    <property type="project" value="InterPro"/>
</dbReference>
<comment type="similarity">
    <text evidence="2">Belongs to the VPS54 family.</text>
</comment>
<evidence type="ECO:0000256" key="2">
    <source>
        <dbReference type="ARBA" id="ARBA00009150"/>
    </source>
</evidence>
<keyword evidence="6" id="KW-0175">Coiled coil</keyword>
<name>A0A0R3XAF9_HYDTA</name>
<evidence type="ECO:0000313" key="7">
    <source>
        <dbReference type="EMBL" id="VDM35499.1"/>
    </source>
</evidence>
<evidence type="ECO:0000256" key="5">
    <source>
        <dbReference type="ARBA" id="ARBA00023034"/>
    </source>
</evidence>
<protein>
    <submittedName>
        <fullName evidence="9">C2H2-type domain-containing protein</fullName>
    </submittedName>
</protein>
<sequence>MAKTDRTWECEFCYDQNSKCKNAGEPMMQKFASQEDLVQHIMHHHLLKRVEHGRTVFVCTYGPSGLCSSADAFNSQSKKPATFDSEYDYERHLVTRHIIGSGKSLVPSRFRKPSVLSSRKCVVVLHLGRKHLSIHAVLDIFSRYWGDTFEREPIPSTRFPIINRDEFLPYLNLLSKRKSFVTSPHPPAKLLSSQPNPLELEEAKVYCSPDFDLSSPETFNRVIPLYRRGVCPNLVRVFTQQSDQLSQYLDAVELAIVNHVSERSPAFFEAVREHDVVKDQLSQTISGLNAVR</sequence>
<gene>
    <name evidence="7" type="ORF">TTAC_LOCUS10519</name>
</gene>
<keyword evidence="4" id="KW-0653">Protein transport</keyword>
<reference evidence="9" key="1">
    <citation type="submission" date="2017-02" db="UniProtKB">
        <authorList>
            <consortium name="WormBaseParasite"/>
        </authorList>
    </citation>
    <scope>IDENTIFICATION</scope>
</reference>
<evidence type="ECO:0000256" key="4">
    <source>
        <dbReference type="ARBA" id="ARBA00022927"/>
    </source>
</evidence>
<dbReference type="GO" id="GO:0042147">
    <property type="term" value="P:retrograde transport, endosome to Golgi"/>
    <property type="evidence" value="ECO:0007669"/>
    <property type="project" value="InterPro"/>
</dbReference>
<dbReference type="GO" id="GO:0005829">
    <property type="term" value="C:cytosol"/>
    <property type="evidence" value="ECO:0007669"/>
    <property type="project" value="GOC"/>
</dbReference>
<organism evidence="9">
    <name type="scientific">Hydatigena taeniaeformis</name>
    <name type="common">Feline tapeworm</name>
    <name type="synonym">Taenia taeniaeformis</name>
    <dbReference type="NCBI Taxonomy" id="6205"/>
    <lineage>
        <taxon>Eukaryota</taxon>
        <taxon>Metazoa</taxon>
        <taxon>Spiralia</taxon>
        <taxon>Lophotrochozoa</taxon>
        <taxon>Platyhelminthes</taxon>
        <taxon>Cestoda</taxon>
        <taxon>Eucestoda</taxon>
        <taxon>Cyclophyllidea</taxon>
        <taxon>Taeniidae</taxon>
        <taxon>Hydatigera</taxon>
    </lineage>
</organism>